<evidence type="ECO:0000256" key="1">
    <source>
        <dbReference type="SAM" id="MobiDB-lite"/>
    </source>
</evidence>
<dbReference type="Proteomes" id="UP000799766">
    <property type="component" value="Unassembled WGS sequence"/>
</dbReference>
<gene>
    <name evidence="2" type="ORF">BDY21DRAFT_126841</name>
</gene>
<organism evidence="2 3">
    <name type="scientific">Lineolata rhizophorae</name>
    <dbReference type="NCBI Taxonomy" id="578093"/>
    <lineage>
        <taxon>Eukaryota</taxon>
        <taxon>Fungi</taxon>
        <taxon>Dikarya</taxon>
        <taxon>Ascomycota</taxon>
        <taxon>Pezizomycotina</taxon>
        <taxon>Dothideomycetes</taxon>
        <taxon>Dothideomycetes incertae sedis</taxon>
        <taxon>Lineolatales</taxon>
        <taxon>Lineolataceae</taxon>
        <taxon>Lineolata</taxon>
    </lineage>
</organism>
<dbReference type="AlphaFoldDB" id="A0A6A6NP38"/>
<proteinExistence type="predicted"/>
<protein>
    <submittedName>
        <fullName evidence="2">Uncharacterized protein</fullName>
    </submittedName>
</protein>
<feature type="region of interest" description="Disordered" evidence="1">
    <location>
        <begin position="14"/>
        <end position="42"/>
    </location>
</feature>
<keyword evidence="3" id="KW-1185">Reference proteome</keyword>
<sequence length="270" mass="29865">MWWVTRRPLLLAPSHAPFQKNPQRRAGPRKESHDRGSASGPVVARAARGSIHTYILRTHDPGRRSVQPSIARCAALRPLHTYAPLLHRGKGRRISKKKKKYPGRIPRIDLSETRGASSPSSSLPWGPSIHTLAVALSFSARHARWVQRRIWSKRLAEEGEGAAREGGVVSSLRTGGPTRGRRRILNFSFVFSPPPALSFSFFFFFAVPTWREDSRASYRVPGRSGRVVGWWVGARTSCRLWGGGAARPREWASAISSHAGMAAAGGVLER</sequence>
<evidence type="ECO:0000313" key="2">
    <source>
        <dbReference type="EMBL" id="KAF2453496.1"/>
    </source>
</evidence>
<reference evidence="2" key="1">
    <citation type="journal article" date="2020" name="Stud. Mycol.">
        <title>101 Dothideomycetes genomes: a test case for predicting lifestyles and emergence of pathogens.</title>
        <authorList>
            <person name="Haridas S."/>
            <person name="Albert R."/>
            <person name="Binder M."/>
            <person name="Bloem J."/>
            <person name="Labutti K."/>
            <person name="Salamov A."/>
            <person name="Andreopoulos B."/>
            <person name="Baker S."/>
            <person name="Barry K."/>
            <person name="Bills G."/>
            <person name="Bluhm B."/>
            <person name="Cannon C."/>
            <person name="Castanera R."/>
            <person name="Culley D."/>
            <person name="Daum C."/>
            <person name="Ezra D."/>
            <person name="Gonzalez J."/>
            <person name="Henrissat B."/>
            <person name="Kuo A."/>
            <person name="Liang C."/>
            <person name="Lipzen A."/>
            <person name="Lutzoni F."/>
            <person name="Magnuson J."/>
            <person name="Mondo S."/>
            <person name="Nolan M."/>
            <person name="Ohm R."/>
            <person name="Pangilinan J."/>
            <person name="Park H.-J."/>
            <person name="Ramirez L."/>
            <person name="Alfaro M."/>
            <person name="Sun H."/>
            <person name="Tritt A."/>
            <person name="Yoshinaga Y."/>
            <person name="Zwiers L.-H."/>
            <person name="Turgeon B."/>
            <person name="Goodwin S."/>
            <person name="Spatafora J."/>
            <person name="Crous P."/>
            <person name="Grigoriev I."/>
        </authorList>
    </citation>
    <scope>NUCLEOTIDE SEQUENCE</scope>
    <source>
        <strain evidence="2">ATCC 16933</strain>
    </source>
</reference>
<accession>A0A6A6NP38</accession>
<evidence type="ECO:0000313" key="3">
    <source>
        <dbReference type="Proteomes" id="UP000799766"/>
    </source>
</evidence>
<name>A0A6A6NP38_9PEZI</name>
<dbReference type="EMBL" id="MU001697">
    <property type="protein sequence ID" value="KAF2453496.1"/>
    <property type="molecule type" value="Genomic_DNA"/>
</dbReference>